<evidence type="ECO:0000313" key="2">
    <source>
        <dbReference type="Proteomes" id="UP000223913"/>
    </source>
</evidence>
<reference evidence="1 2" key="1">
    <citation type="submission" date="2017-10" db="EMBL/GenBank/DDBJ databases">
        <title>The draft genome sequence of Lewinella nigricans NBRC 102662.</title>
        <authorList>
            <person name="Wang K."/>
        </authorList>
    </citation>
    <scope>NUCLEOTIDE SEQUENCE [LARGE SCALE GENOMIC DNA]</scope>
    <source>
        <strain evidence="1 2">NBRC 102662</strain>
    </source>
</reference>
<protein>
    <submittedName>
        <fullName evidence="1">Uncharacterized protein</fullName>
    </submittedName>
</protein>
<dbReference type="EMBL" id="PDUD01000052">
    <property type="protein sequence ID" value="PHN01591.1"/>
    <property type="molecule type" value="Genomic_DNA"/>
</dbReference>
<comment type="caution">
    <text evidence="1">The sequence shown here is derived from an EMBL/GenBank/DDBJ whole genome shotgun (WGS) entry which is preliminary data.</text>
</comment>
<keyword evidence="2" id="KW-1185">Reference proteome</keyword>
<name>A0A2D0MZ94_FLAN2</name>
<evidence type="ECO:0000313" key="1">
    <source>
        <dbReference type="EMBL" id="PHN01591.1"/>
    </source>
</evidence>
<gene>
    <name evidence="1" type="ORF">CRP01_36440</name>
</gene>
<accession>A0A2D0MZ94</accession>
<proteinExistence type="predicted"/>
<sequence length="119" mass="13757">MNKKLLFLIPIVALILGLMIHSDIYYSDLKARYPILTENDQIEGTVTDIFSHHKYAFIELDGKTNLMVPPSFLKQSDPEYLHKTIAVGDRFRHESNSNEVSLLRDNDQMSFVVKGFEIR</sequence>
<dbReference type="RefSeq" id="WP_099155023.1">
    <property type="nucleotide sequence ID" value="NZ_PDUD01000052.1"/>
</dbReference>
<dbReference type="AlphaFoldDB" id="A0A2D0MZ94"/>
<dbReference type="Proteomes" id="UP000223913">
    <property type="component" value="Unassembled WGS sequence"/>
</dbReference>
<organism evidence="1 2">
    <name type="scientific">Flavilitoribacter nigricans (strain ATCC 23147 / DSM 23189 / NBRC 102662 / NCIMB 1420 / SS-2)</name>
    <name type="common">Lewinella nigricans</name>
    <dbReference type="NCBI Taxonomy" id="1122177"/>
    <lineage>
        <taxon>Bacteria</taxon>
        <taxon>Pseudomonadati</taxon>
        <taxon>Bacteroidota</taxon>
        <taxon>Saprospiria</taxon>
        <taxon>Saprospirales</taxon>
        <taxon>Lewinellaceae</taxon>
        <taxon>Flavilitoribacter</taxon>
    </lineage>
</organism>